<sequence>MGGRWEGGKKRRRMAGELATMVATMSAAPRERAQLWEIMAKRGLCLLSGMLFLPSPSSVARSDLTIITPHLSLITVVVVVQDAFRT</sequence>
<keyword evidence="2" id="KW-1185">Reference proteome</keyword>
<evidence type="ECO:0000313" key="1">
    <source>
        <dbReference type="EMBL" id="KAH7836157.1"/>
    </source>
</evidence>
<comment type="caution">
    <text evidence="1">The sequence shown here is derived from an EMBL/GenBank/DDBJ whole genome shotgun (WGS) entry which is preliminary data.</text>
</comment>
<proteinExistence type="predicted"/>
<name>A0ACB7X5V3_9ERIC</name>
<protein>
    <submittedName>
        <fullName evidence="1">Uncharacterized protein</fullName>
    </submittedName>
</protein>
<dbReference type="EMBL" id="CM037152">
    <property type="protein sequence ID" value="KAH7836157.1"/>
    <property type="molecule type" value="Genomic_DNA"/>
</dbReference>
<evidence type="ECO:0000313" key="2">
    <source>
        <dbReference type="Proteomes" id="UP000828048"/>
    </source>
</evidence>
<gene>
    <name evidence="1" type="ORF">Vadar_033234</name>
</gene>
<organism evidence="1 2">
    <name type="scientific">Vaccinium darrowii</name>
    <dbReference type="NCBI Taxonomy" id="229202"/>
    <lineage>
        <taxon>Eukaryota</taxon>
        <taxon>Viridiplantae</taxon>
        <taxon>Streptophyta</taxon>
        <taxon>Embryophyta</taxon>
        <taxon>Tracheophyta</taxon>
        <taxon>Spermatophyta</taxon>
        <taxon>Magnoliopsida</taxon>
        <taxon>eudicotyledons</taxon>
        <taxon>Gunneridae</taxon>
        <taxon>Pentapetalae</taxon>
        <taxon>asterids</taxon>
        <taxon>Ericales</taxon>
        <taxon>Ericaceae</taxon>
        <taxon>Vaccinioideae</taxon>
        <taxon>Vaccinieae</taxon>
        <taxon>Vaccinium</taxon>
    </lineage>
</organism>
<dbReference type="Proteomes" id="UP000828048">
    <property type="component" value="Chromosome 2"/>
</dbReference>
<accession>A0ACB7X5V3</accession>
<reference evidence="1 2" key="1">
    <citation type="journal article" date="2021" name="Hortic Res">
        <title>High-quality reference genome and annotation aids understanding of berry development for evergreen blueberry (Vaccinium darrowii).</title>
        <authorList>
            <person name="Yu J."/>
            <person name="Hulse-Kemp A.M."/>
            <person name="Babiker E."/>
            <person name="Staton M."/>
        </authorList>
    </citation>
    <scope>NUCLEOTIDE SEQUENCE [LARGE SCALE GENOMIC DNA]</scope>
    <source>
        <strain evidence="2">cv. NJ 8807/NJ 8810</strain>
        <tissue evidence="1">Young leaf</tissue>
    </source>
</reference>